<gene>
    <name evidence="2" type="primary">ORF95854</name>
</gene>
<name>A0A0B7A3L7_9EUPU</name>
<accession>A0A0B7A3L7</accession>
<feature type="non-terminal residue" evidence="2">
    <location>
        <position position="1"/>
    </location>
</feature>
<feature type="non-terminal residue" evidence="2">
    <location>
        <position position="454"/>
    </location>
</feature>
<evidence type="ECO:0000313" key="2">
    <source>
        <dbReference type="EMBL" id="CEK75519.1"/>
    </source>
</evidence>
<protein>
    <recommendedName>
        <fullName evidence="1">HTH myb-type domain-containing protein</fullName>
    </recommendedName>
</protein>
<dbReference type="AlphaFoldDB" id="A0A0B7A3L7"/>
<reference evidence="2" key="1">
    <citation type="submission" date="2014-12" db="EMBL/GenBank/DDBJ databases">
        <title>Insight into the proteome of Arion vulgaris.</title>
        <authorList>
            <person name="Aradska J."/>
            <person name="Bulat T."/>
            <person name="Smidak R."/>
            <person name="Sarate P."/>
            <person name="Gangsoo J."/>
            <person name="Sialana F."/>
            <person name="Bilban M."/>
            <person name="Lubec G."/>
        </authorList>
    </citation>
    <scope>NUCLEOTIDE SEQUENCE</scope>
    <source>
        <tissue evidence="2">Skin</tissue>
    </source>
</reference>
<dbReference type="PROSITE" id="PS51294">
    <property type="entry name" value="HTH_MYB"/>
    <property type="match status" value="1"/>
</dbReference>
<dbReference type="EMBL" id="HACG01028654">
    <property type="protein sequence ID" value="CEK75519.1"/>
    <property type="molecule type" value="Transcribed_RNA"/>
</dbReference>
<organism evidence="2">
    <name type="scientific">Arion vulgaris</name>
    <dbReference type="NCBI Taxonomy" id="1028688"/>
    <lineage>
        <taxon>Eukaryota</taxon>
        <taxon>Metazoa</taxon>
        <taxon>Spiralia</taxon>
        <taxon>Lophotrochozoa</taxon>
        <taxon>Mollusca</taxon>
        <taxon>Gastropoda</taxon>
        <taxon>Heterobranchia</taxon>
        <taxon>Euthyneura</taxon>
        <taxon>Panpulmonata</taxon>
        <taxon>Eupulmonata</taxon>
        <taxon>Stylommatophora</taxon>
        <taxon>Helicina</taxon>
        <taxon>Arionoidea</taxon>
        <taxon>Arionidae</taxon>
        <taxon>Arion</taxon>
    </lineage>
</organism>
<dbReference type="InterPro" id="IPR017930">
    <property type="entry name" value="Myb_dom"/>
</dbReference>
<feature type="domain" description="HTH myb-type" evidence="1">
    <location>
        <begin position="1"/>
        <end position="31"/>
    </location>
</feature>
<sequence length="454" mass="52994">GPAWAKMVYEFNGRTDNMLLNRYRQLQKWKQQNHWFKRQEDATKRMLLGKSLSVLERQRFKARAQDYMKVQLGIGMEDYKRQELDRQNSVDPEIIPPRPPRHLRCYSVGGPAKGNAVNRWLMKLDVHKRLTENLHRLLDKEAMPGRGRKRKLHPSQLSEEVTEHIMEQTVEETLRGNKQVKPAVHTKRRIKKLEAALNKVFLTAGTVSVQELLQSSLAEKKKTKKMEKNAIIESELRNIIRKRGRTLSKQGRSRRFFEKDTRPADIIDEELDELDHSVPLLLFKNLGTDLHYLCNAVKHQCLHLQEELSNKPSYENDEDFQIQEAETQESIQMLEMRTDITDVYRQNQLGNLKRKLKSLRKIYKEKAYLEGRIIENKISNSYDDLNYMEKLIDDKREEEVTKNLSLMACSPHDSLDTEFEGKMVMEIIWPPPTSISFSISPSPTSVSSSISPSP</sequence>
<proteinExistence type="predicted"/>
<evidence type="ECO:0000259" key="1">
    <source>
        <dbReference type="PROSITE" id="PS51294"/>
    </source>
</evidence>